<dbReference type="PROSITE" id="PS51257">
    <property type="entry name" value="PROKAR_LIPOPROTEIN"/>
    <property type="match status" value="1"/>
</dbReference>
<dbReference type="GO" id="GO:0008233">
    <property type="term" value="F:peptidase activity"/>
    <property type="evidence" value="ECO:0007669"/>
    <property type="project" value="InterPro"/>
</dbReference>
<sequence>MVGTTRTRRRLGGLAALAVVAVTLAACNPDPTGGARPPAPGANVAGYSSSQRPATRDDVRLSWREGCPVHWSGLTVATVAYWGYDGARHVGNLVVADGVAADIREVFRSLYAQRVQIRRIHPVDRYGADDGRSMEANNTSAFNCRPVAGTSTWSEHSRGTAIDINPIQNPYVSGSHVSPAAGRDWTDRSSVVPGMITAGDPVVGAFAAIGWRWGGYWSSAKDYQHFSLSGR</sequence>
<dbReference type="EMBL" id="CP116942">
    <property type="protein sequence ID" value="WCO66580.1"/>
    <property type="molecule type" value="Genomic_DNA"/>
</dbReference>
<dbReference type="Gene3D" id="3.30.1380.10">
    <property type="match status" value="1"/>
</dbReference>
<dbReference type="RefSeq" id="WP_272736103.1">
    <property type="nucleotide sequence ID" value="NZ_CP116942.1"/>
</dbReference>
<feature type="signal peptide" evidence="2">
    <location>
        <begin position="1"/>
        <end position="25"/>
    </location>
</feature>
<organism evidence="4 5">
    <name type="scientific">Iamia majanohamensis</name>
    <dbReference type="NCBI Taxonomy" id="467976"/>
    <lineage>
        <taxon>Bacteria</taxon>
        <taxon>Bacillati</taxon>
        <taxon>Actinomycetota</taxon>
        <taxon>Acidimicrobiia</taxon>
        <taxon>Acidimicrobiales</taxon>
        <taxon>Iamiaceae</taxon>
        <taxon>Iamia</taxon>
    </lineage>
</organism>
<evidence type="ECO:0000313" key="5">
    <source>
        <dbReference type="Proteomes" id="UP001216390"/>
    </source>
</evidence>
<protein>
    <submittedName>
        <fullName evidence="4">M15 family metallopeptidase</fullName>
    </submittedName>
</protein>
<name>A0AAF0BVA6_9ACTN</name>
<dbReference type="AlphaFoldDB" id="A0AAF0BVA6"/>
<dbReference type="InterPro" id="IPR009045">
    <property type="entry name" value="Zn_M74/Hedgehog-like"/>
</dbReference>
<feature type="region of interest" description="Disordered" evidence="1">
    <location>
        <begin position="32"/>
        <end position="53"/>
    </location>
</feature>
<evidence type="ECO:0000259" key="3">
    <source>
        <dbReference type="Pfam" id="PF13539"/>
    </source>
</evidence>
<feature type="chain" id="PRO_5041952173" evidence="2">
    <location>
        <begin position="26"/>
        <end position="231"/>
    </location>
</feature>
<evidence type="ECO:0000256" key="1">
    <source>
        <dbReference type="SAM" id="MobiDB-lite"/>
    </source>
</evidence>
<keyword evidence="2" id="KW-0732">Signal</keyword>
<dbReference type="InterPro" id="IPR039561">
    <property type="entry name" value="Peptidase_M15C"/>
</dbReference>
<evidence type="ECO:0000256" key="2">
    <source>
        <dbReference type="SAM" id="SignalP"/>
    </source>
</evidence>
<dbReference type="KEGG" id="ima:PO878_18945"/>
<dbReference type="SUPFAM" id="SSF55166">
    <property type="entry name" value="Hedgehog/DD-peptidase"/>
    <property type="match status" value="1"/>
</dbReference>
<keyword evidence="5" id="KW-1185">Reference proteome</keyword>
<feature type="domain" description="Peptidase M15C" evidence="3">
    <location>
        <begin position="149"/>
        <end position="227"/>
    </location>
</feature>
<reference evidence="4" key="1">
    <citation type="submission" date="2023-01" db="EMBL/GenBank/DDBJ databases">
        <title>The diversity of Class Acidimicrobiia in South China Sea sediment environments and the proposal of Iamia marina sp. nov., a novel species of the genus Iamia.</title>
        <authorList>
            <person name="He Y."/>
            <person name="Tian X."/>
        </authorList>
    </citation>
    <scope>NUCLEOTIDE SEQUENCE</scope>
    <source>
        <strain evidence="4">DSM 19957</strain>
    </source>
</reference>
<evidence type="ECO:0000313" key="4">
    <source>
        <dbReference type="EMBL" id="WCO66580.1"/>
    </source>
</evidence>
<accession>A0AAF0BVA6</accession>
<dbReference type="Pfam" id="PF13539">
    <property type="entry name" value="Peptidase_M15_4"/>
    <property type="match status" value="1"/>
</dbReference>
<gene>
    <name evidence="4" type="ORF">PO878_18945</name>
</gene>
<proteinExistence type="predicted"/>
<dbReference type="Proteomes" id="UP001216390">
    <property type="component" value="Chromosome"/>
</dbReference>
<feature type="compositionally biased region" description="Low complexity" evidence="1">
    <location>
        <begin position="32"/>
        <end position="46"/>
    </location>
</feature>